<dbReference type="PANTHER" id="PTHR20863">
    <property type="entry name" value="ACYL CARRIER PROTEIN"/>
    <property type="match status" value="1"/>
</dbReference>
<comment type="similarity">
    <text evidence="2 9">Belongs to the acyl carrier protein (ACP) family.</text>
</comment>
<evidence type="ECO:0000256" key="3">
    <source>
        <dbReference type="ARBA" id="ARBA00022450"/>
    </source>
</evidence>
<dbReference type="InterPro" id="IPR009081">
    <property type="entry name" value="PP-bd_ACP"/>
</dbReference>
<dbReference type="PROSITE" id="PS00012">
    <property type="entry name" value="PHOSPHOPANTETHEINE"/>
    <property type="match status" value="1"/>
</dbReference>
<dbReference type="HOGENOM" id="CLU_108696_5_1_0"/>
<dbReference type="SUPFAM" id="SSF47336">
    <property type="entry name" value="ACP-like"/>
    <property type="match status" value="1"/>
</dbReference>
<dbReference type="PATRIC" id="fig|891968.3.peg.616"/>
<evidence type="ECO:0000256" key="2">
    <source>
        <dbReference type="ARBA" id="ARBA00010930"/>
    </source>
</evidence>
<gene>
    <name evidence="9" type="primary">acpP</name>
    <name evidence="13" type="ordered locus">Anamo_0620</name>
</gene>
<evidence type="ECO:0000256" key="7">
    <source>
        <dbReference type="ARBA" id="ARBA00023098"/>
    </source>
</evidence>
<dbReference type="PANTHER" id="PTHR20863:SF76">
    <property type="entry name" value="CARRIER DOMAIN-CONTAINING PROTEIN"/>
    <property type="match status" value="1"/>
</dbReference>
<name>I4BVG4_ACEMN</name>
<dbReference type="NCBIfam" id="NF002150">
    <property type="entry name" value="PRK00982.1-4"/>
    <property type="match status" value="1"/>
</dbReference>
<dbReference type="UniPathway" id="UPA00094"/>
<comment type="subcellular location">
    <subcellularLocation>
        <location evidence="9">Cytoplasm</location>
    </subcellularLocation>
</comment>
<dbReference type="NCBIfam" id="NF002151">
    <property type="entry name" value="PRK00982.1-5"/>
    <property type="match status" value="1"/>
</dbReference>
<keyword evidence="7 9" id="KW-0443">Lipid metabolism</keyword>
<keyword evidence="4 9" id="KW-0444">Lipid biosynthesis</keyword>
<dbReference type="AlphaFoldDB" id="I4BVG4"/>
<dbReference type="GO" id="GO:0005829">
    <property type="term" value="C:cytosol"/>
    <property type="evidence" value="ECO:0007669"/>
    <property type="project" value="TreeGrafter"/>
</dbReference>
<organism evidence="13 14">
    <name type="scientific">Acetomicrobium mobile (strain ATCC BAA-54 / DSM 13181 / JCM 12221 / NGA)</name>
    <name type="common">Anaerobaculum mobile</name>
    <dbReference type="NCBI Taxonomy" id="891968"/>
    <lineage>
        <taxon>Bacteria</taxon>
        <taxon>Thermotogati</taxon>
        <taxon>Synergistota</taxon>
        <taxon>Synergistia</taxon>
        <taxon>Synergistales</taxon>
        <taxon>Acetomicrobiaceae</taxon>
        <taxon>Acetomicrobium</taxon>
    </lineage>
</organism>
<comment type="PTM">
    <text evidence="11">4'-phosphopantetheine is transferred from CoA to a specific serine of apo-ACP by acpS.</text>
</comment>
<evidence type="ECO:0000256" key="5">
    <source>
        <dbReference type="ARBA" id="ARBA00022553"/>
    </source>
</evidence>
<dbReference type="STRING" id="891968.Anamo_0620"/>
<sequence>MRVEEIESKLKQIVMDRLDVDEDQITPEASFVEDLGADSLDIVELIMGIEEEFDIEIPDEDAEKLTTVGGALEYIKSKLGVEE</sequence>
<evidence type="ECO:0000256" key="10">
    <source>
        <dbReference type="NCBIfam" id="TIGR00517"/>
    </source>
</evidence>
<dbReference type="InterPro" id="IPR003231">
    <property type="entry name" value="ACP"/>
</dbReference>
<evidence type="ECO:0000256" key="4">
    <source>
        <dbReference type="ARBA" id="ARBA00022516"/>
    </source>
</evidence>
<dbReference type="GO" id="GO:0000035">
    <property type="term" value="F:acyl binding"/>
    <property type="evidence" value="ECO:0007669"/>
    <property type="project" value="TreeGrafter"/>
</dbReference>
<keyword evidence="3 9" id="KW-0596">Phosphopantetheine</keyword>
<dbReference type="GO" id="GO:0009245">
    <property type="term" value="P:lipid A biosynthetic process"/>
    <property type="evidence" value="ECO:0007669"/>
    <property type="project" value="TreeGrafter"/>
</dbReference>
<dbReference type="PROSITE" id="PS50075">
    <property type="entry name" value="CARRIER"/>
    <property type="match status" value="1"/>
</dbReference>
<evidence type="ECO:0000256" key="1">
    <source>
        <dbReference type="ARBA" id="ARBA00005194"/>
    </source>
</evidence>
<evidence type="ECO:0000313" key="14">
    <source>
        <dbReference type="Proteomes" id="UP000006061"/>
    </source>
</evidence>
<dbReference type="Gene3D" id="1.10.1200.10">
    <property type="entry name" value="ACP-like"/>
    <property type="match status" value="1"/>
</dbReference>
<dbReference type="eggNOG" id="COG0236">
    <property type="taxonomic scope" value="Bacteria"/>
</dbReference>
<evidence type="ECO:0000256" key="11">
    <source>
        <dbReference type="RuleBase" id="RU003545"/>
    </source>
</evidence>
<keyword evidence="8 9" id="KW-0275">Fatty acid biosynthesis</keyword>
<dbReference type="KEGG" id="amo:Anamo_0620"/>
<evidence type="ECO:0000256" key="8">
    <source>
        <dbReference type="ARBA" id="ARBA00023160"/>
    </source>
</evidence>
<evidence type="ECO:0000313" key="13">
    <source>
        <dbReference type="EMBL" id="AFM21271.1"/>
    </source>
</evidence>
<accession>I4BVG4</accession>
<dbReference type="NCBIfam" id="NF002149">
    <property type="entry name" value="PRK00982.1-3"/>
    <property type="match status" value="1"/>
</dbReference>
<dbReference type="HAMAP" id="MF_01217">
    <property type="entry name" value="Acyl_carrier"/>
    <property type="match status" value="1"/>
</dbReference>
<feature type="modified residue" description="O-(pantetheine 4'-phosphoryl)serine" evidence="9">
    <location>
        <position position="39"/>
    </location>
</feature>
<dbReference type="FunFam" id="1.10.1200.10:FF:000003">
    <property type="entry name" value="Acyl carrier protein"/>
    <property type="match status" value="1"/>
</dbReference>
<keyword evidence="6 9" id="KW-0276">Fatty acid metabolism</keyword>
<dbReference type="Pfam" id="PF00550">
    <property type="entry name" value="PP-binding"/>
    <property type="match status" value="1"/>
</dbReference>
<dbReference type="InterPro" id="IPR036736">
    <property type="entry name" value="ACP-like_sf"/>
</dbReference>
<proteinExistence type="inferred from homology"/>
<evidence type="ECO:0000259" key="12">
    <source>
        <dbReference type="PROSITE" id="PS50075"/>
    </source>
</evidence>
<dbReference type="GO" id="GO:0000036">
    <property type="term" value="F:acyl carrier activity"/>
    <property type="evidence" value="ECO:0007669"/>
    <property type="project" value="UniProtKB-UniRule"/>
</dbReference>
<dbReference type="EMBL" id="CP003198">
    <property type="protein sequence ID" value="AFM21271.1"/>
    <property type="molecule type" value="Genomic_DNA"/>
</dbReference>
<comment type="pathway">
    <text evidence="1 9 11">Lipid metabolism; fatty acid biosynthesis.</text>
</comment>
<feature type="domain" description="Carrier" evidence="12">
    <location>
        <begin position="4"/>
        <end position="79"/>
    </location>
</feature>
<dbReference type="NCBIfam" id="NF002148">
    <property type="entry name" value="PRK00982.1-2"/>
    <property type="match status" value="1"/>
</dbReference>
<reference evidence="14" key="1">
    <citation type="journal article" date="2013" name="Stand. Genomic Sci.">
        <title>Complete genome sequence of the moderate thermophile Anaerobaculum mobile type strain (NGA(T)).</title>
        <authorList>
            <person name="Mavromatis K."/>
            <person name="Stackebrandt E."/>
            <person name="Held B."/>
            <person name="Lapidus A."/>
            <person name="Nolan M."/>
            <person name="Lucas S."/>
            <person name="Hammon N."/>
            <person name="Deshpande S."/>
            <person name="Cheng J.F."/>
            <person name="Tapia R."/>
            <person name="Goodwin L.A."/>
            <person name="Pitluck S."/>
            <person name="Liolios K."/>
            <person name="Pagani I."/>
            <person name="Ivanova N."/>
            <person name="Mikhailova N."/>
            <person name="Huntemann M."/>
            <person name="Pati A."/>
            <person name="Chen A."/>
            <person name="Palaniappan K."/>
            <person name="Land M."/>
            <person name="Rohde M."/>
            <person name="Spring S."/>
            <person name="Goker M."/>
            <person name="Woyke T."/>
            <person name="Detter J.C."/>
            <person name="Bristow J."/>
            <person name="Eisen J.A."/>
            <person name="Markowitz V."/>
            <person name="Hugenholtz P."/>
            <person name="Klenk H.P."/>
            <person name="Kyrpides N.C."/>
        </authorList>
    </citation>
    <scope>NUCLEOTIDE SEQUENCE</scope>
    <source>
        <strain evidence="14">ATCC BAA-54 / DSM 13181 / NGA</strain>
    </source>
</reference>
<comment type="PTM">
    <text evidence="9">4'-phosphopantetheine is transferred from CoA to a specific serine of apo-ACP by AcpS. This modification is essential for activity because fatty acids are bound in thioester linkage to the sulfhydryl of the prosthetic group.</text>
</comment>
<keyword evidence="9" id="KW-0963">Cytoplasm</keyword>
<dbReference type="GO" id="GO:0016020">
    <property type="term" value="C:membrane"/>
    <property type="evidence" value="ECO:0007669"/>
    <property type="project" value="GOC"/>
</dbReference>
<dbReference type="InterPro" id="IPR006162">
    <property type="entry name" value="Ppantetheine_attach_site"/>
</dbReference>
<evidence type="ECO:0000256" key="6">
    <source>
        <dbReference type="ARBA" id="ARBA00022832"/>
    </source>
</evidence>
<comment type="function">
    <text evidence="9 11">Carrier of the growing fatty acid chain in fatty acid biosynthesis.</text>
</comment>
<keyword evidence="14" id="KW-1185">Reference proteome</keyword>
<evidence type="ECO:0000256" key="9">
    <source>
        <dbReference type="HAMAP-Rule" id="MF_01217"/>
    </source>
</evidence>
<keyword evidence="5 9" id="KW-0597">Phosphoprotein</keyword>
<protein>
    <recommendedName>
        <fullName evidence="9 10">Acyl carrier protein</fullName>
        <shortName evidence="9">ACP</shortName>
    </recommendedName>
</protein>
<dbReference type="Proteomes" id="UP000006061">
    <property type="component" value="Chromosome"/>
</dbReference>
<dbReference type="NCBIfam" id="TIGR00517">
    <property type="entry name" value="acyl_carrier"/>
    <property type="match status" value="1"/>
</dbReference>